<comment type="caution">
    <text evidence="3">The sequence shown here is derived from an EMBL/GenBank/DDBJ whole genome shotgun (WGS) entry which is preliminary data.</text>
</comment>
<evidence type="ECO:0000313" key="4">
    <source>
        <dbReference type="Proteomes" id="UP001229346"/>
    </source>
</evidence>
<accession>A0ABT9U540</accession>
<feature type="domain" description="DUF4097" evidence="2">
    <location>
        <begin position="142"/>
        <end position="271"/>
    </location>
</feature>
<dbReference type="RefSeq" id="WP_307206128.1">
    <property type="nucleotide sequence ID" value="NZ_JAUSSU010000008.1"/>
</dbReference>
<reference evidence="3 4" key="1">
    <citation type="submission" date="2023-07" db="EMBL/GenBank/DDBJ databases">
        <title>Sorghum-associated microbial communities from plants grown in Nebraska, USA.</title>
        <authorList>
            <person name="Schachtman D."/>
        </authorList>
    </citation>
    <scope>NUCLEOTIDE SEQUENCE [LARGE SCALE GENOMIC DNA]</scope>
    <source>
        <strain evidence="3 4">CC482</strain>
    </source>
</reference>
<keyword evidence="1" id="KW-0732">Signal</keyword>
<feature type="signal peptide" evidence="1">
    <location>
        <begin position="1"/>
        <end position="28"/>
    </location>
</feature>
<evidence type="ECO:0000313" key="3">
    <source>
        <dbReference type="EMBL" id="MDQ0114750.1"/>
    </source>
</evidence>
<sequence>MIKNKKTGVVVAAAFAFALVLQGCSGQAIEWTEKVEASTIGEESGSGEWNVKKKSFAGDEFDSIYVDTEAMAIEVTRSETGTAEIELRTDKAIDNRFGFDASVQSKELKLTVNEDEQKGILAANKQNGSRKLVIALPDQLYDKVTIRNNFGIVEANDVKSGSLDIQVDAGAIRISGVQGSMKLKTSAGEISVEGVKLDNDLIATADIGAIDIRLEETPTAADIDLKSDLGKVTANLGETRYSVDAGSEKVGKIGSGEHRLEAKTDVGAISIDTKWGSASEADTTRKAYGN</sequence>
<organism evidence="3 4">
    <name type="scientific">Paenibacillus harenae</name>
    <dbReference type="NCBI Taxonomy" id="306543"/>
    <lineage>
        <taxon>Bacteria</taxon>
        <taxon>Bacillati</taxon>
        <taxon>Bacillota</taxon>
        <taxon>Bacilli</taxon>
        <taxon>Bacillales</taxon>
        <taxon>Paenibacillaceae</taxon>
        <taxon>Paenibacillus</taxon>
    </lineage>
</organism>
<evidence type="ECO:0000256" key="1">
    <source>
        <dbReference type="SAM" id="SignalP"/>
    </source>
</evidence>
<dbReference type="InterPro" id="IPR025164">
    <property type="entry name" value="Toastrack_DUF4097"/>
</dbReference>
<dbReference type="PROSITE" id="PS51257">
    <property type="entry name" value="PROKAR_LIPOPROTEIN"/>
    <property type="match status" value="1"/>
</dbReference>
<protein>
    <recommendedName>
        <fullName evidence="2">DUF4097 domain-containing protein</fullName>
    </recommendedName>
</protein>
<keyword evidence="4" id="KW-1185">Reference proteome</keyword>
<gene>
    <name evidence="3" type="ORF">J2T15_004206</name>
</gene>
<dbReference type="Pfam" id="PF13349">
    <property type="entry name" value="DUF4097"/>
    <property type="match status" value="1"/>
</dbReference>
<feature type="chain" id="PRO_5045173593" description="DUF4097 domain-containing protein" evidence="1">
    <location>
        <begin position="29"/>
        <end position="290"/>
    </location>
</feature>
<dbReference type="Proteomes" id="UP001229346">
    <property type="component" value="Unassembled WGS sequence"/>
</dbReference>
<evidence type="ECO:0000259" key="2">
    <source>
        <dbReference type="Pfam" id="PF13349"/>
    </source>
</evidence>
<name>A0ABT9U540_PAEHA</name>
<dbReference type="EMBL" id="JAUSSU010000008">
    <property type="protein sequence ID" value="MDQ0114750.1"/>
    <property type="molecule type" value="Genomic_DNA"/>
</dbReference>
<proteinExistence type="predicted"/>